<reference evidence="15" key="2">
    <citation type="submission" date="2021-01" db="UniProtKB">
        <authorList>
            <consortium name="EnsemblMetazoa"/>
        </authorList>
    </citation>
    <scope>IDENTIFICATION</scope>
</reference>
<evidence type="ECO:0000313" key="15">
    <source>
        <dbReference type="EnsemblMetazoa" id="XP_030851809"/>
    </source>
</evidence>
<feature type="compositionally biased region" description="Polar residues" evidence="13">
    <location>
        <begin position="1388"/>
        <end position="1398"/>
    </location>
</feature>
<evidence type="ECO:0000313" key="16">
    <source>
        <dbReference type="Proteomes" id="UP000007110"/>
    </source>
</evidence>
<comment type="subcellular location">
    <subcellularLocation>
        <location evidence="1 11">Nucleus</location>
    </subcellularLocation>
</comment>
<keyword evidence="7 11" id="KW-0156">Chromatin regulator</keyword>
<feature type="compositionally biased region" description="Low complexity" evidence="13">
    <location>
        <begin position="1014"/>
        <end position="1024"/>
    </location>
</feature>
<dbReference type="CDD" id="cd20902">
    <property type="entry name" value="CC_DOT1L"/>
    <property type="match status" value="1"/>
</dbReference>
<dbReference type="GeneID" id="100891935"/>
<dbReference type="EnsemblMetazoa" id="XM_030995949">
    <property type="protein sequence ID" value="XP_030851809"/>
    <property type="gene ID" value="LOC100891935"/>
</dbReference>
<evidence type="ECO:0000256" key="7">
    <source>
        <dbReference type="ARBA" id="ARBA00022853"/>
    </source>
</evidence>
<dbReference type="PANTHER" id="PTHR21451:SF0">
    <property type="entry name" value="HISTONE-LYSINE N-METHYLTRANSFERASE, H3 LYSINE-79 SPECIFIC"/>
    <property type="match status" value="1"/>
</dbReference>
<dbReference type="OrthoDB" id="443402at2759"/>
<feature type="compositionally biased region" description="Basic and acidic residues" evidence="13">
    <location>
        <begin position="447"/>
        <end position="457"/>
    </location>
</feature>
<dbReference type="EC" id="2.1.1.360" evidence="2 11"/>
<dbReference type="Gene3D" id="3.40.50.150">
    <property type="entry name" value="Vaccinia Virus protein VP39"/>
    <property type="match status" value="1"/>
</dbReference>
<feature type="region of interest" description="Disordered" evidence="13">
    <location>
        <begin position="1117"/>
        <end position="1160"/>
    </location>
</feature>
<dbReference type="GO" id="GO:0032259">
    <property type="term" value="P:methylation"/>
    <property type="evidence" value="ECO:0007669"/>
    <property type="project" value="UniProtKB-KW"/>
</dbReference>
<feature type="compositionally biased region" description="Basic residues" evidence="13">
    <location>
        <begin position="532"/>
        <end position="542"/>
    </location>
</feature>
<dbReference type="FunFam" id="1.10.260.60:FF:000001">
    <property type="entry name" value="Histone-lysine N-methyltransferase, H3 lysine-79 specific"/>
    <property type="match status" value="1"/>
</dbReference>
<dbReference type="PROSITE" id="PS51569">
    <property type="entry name" value="DOT1"/>
    <property type="match status" value="1"/>
</dbReference>
<dbReference type="OMA" id="HKPAKQK"/>
<dbReference type="SUPFAM" id="SSF53335">
    <property type="entry name" value="S-adenosyl-L-methionine-dependent methyltransferases"/>
    <property type="match status" value="1"/>
</dbReference>
<evidence type="ECO:0000256" key="11">
    <source>
        <dbReference type="RuleBase" id="RU271113"/>
    </source>
</evidence>
<feature type="compositionally biased region" description="Polar residues" evidence="13">
    <location>
        <begin position="1132"/>
        <end position="1160"/>
    </location>
</feature>
<feature type="compositionally biased region" description="Polar residues" evidence="13">
    <location>
        <begin position="1540"/>
        <end position="1557"/>
    </location>
</feature>
<comment type="miscellaneous">
    <text evidence="11">In contrast to other lysine histone methyltransferases, it does not contain a SET domain, suggesting the existence of another mechanism for methylation of lysine residues of histones.</text>
</comment>
<feature type="region of interest" description="Disordered" evidence="13">
    <location>
        <begin position="1573"/>
        <end position="1657"/>
    </location>
</feature>
<protein>
    <recommendedName>
        <fullName evidence="3 11">Histone-lysine N-methyltransferase, H3 lysine-79 specific</fullName>
        <ecNumber evidence="2 11">2.1.1.360</ecNumber>
    </recommendedName>
    <alternativeName>
        <fullName evidence="9 11">Histone H3-K79 methyltransferase</fullName>
    </alternativeName>
</protein>
<keyword evidence="12" id="KW-0175">Coiled coil</keyword>
<feature type="region of interest" description="Disordered" evidence="13">
    <location>
        <begin position="733"/>
        <end position="819"/>
    </location>
</feature>
<dbReference type="Proteomes" id="UP000007110">
    <property type="component" value="Unassembled WGS sequence"/>
</dbReference>
<dbReference type="InterPro" id="IPR029063">
    <property type="entry name" value="SAM-dependent_MTases_sf"/>
</dbReference>
<feature type="compositionally biased region" description="Low complexity" evidence="13">
    <location>
        <begin position="1484"/>
        <end position="1507"/>
    </location>
</feature>
<evidence type="ECO:0000256" key="3">
    <source>
        <dbReference type="ARBA" id="ARBA00020987"/>
    </source>
</evidence>
<feature type="region of interest" description="Disordered" evidence="13">
    <location>
        <begin position="1277"/>
        <end position="1557"/>
    </location>
</feature>
<dbReference type="CTD" id="84444"/>
<dbReference type="RefSeq" id="XP_030851809.1">
    <property type="nucleotide sequence ID" value="XM_030995949.1"/>
</dbReference>
<feature type="region of interest" description="Disordered" evidence="13">
    <location>
        <begin position="955"/>
        <end position="1091"/>
    </location>
</feature>
<evidence type="ECO:0000256" key="5">
    <source>
        <dbReference type="ARBA" id="ARBA00022679"/>
    </source>
</evidence>
<evidence type="ECO:0000256" key="2">
    <source>
        <dbReference type="ARBA" id="ARBA00012190"/>
    </source>
</evidence>
<evidence type="ECO:0000256" key="4">
    <source>
        <dbReference type="ARBA" id="ARBA00022603"/>
    </source>
</evidence>
<evidence type="ECO:0000256" key="12">
    <source>
        <dbReference type="SAM" id="Coils"/>
    </source>
</evidence>
<dbReference type="GO" id="GO:0031151">
    <property type="term" value="F:histone H3K79 methyltransferase activity"/>
    <property type="evidence" value="ECO:0000318"/>
    <property type="project" value="GO_Central"/>
</dbReference>
<proteinExistence type="inferred from homology"/>
<sequence length="1712" mass="187386">MATELRLHSPAGVEPAVYVWPLQHTDKIDGAVEIVDTIRWVCEDIPQLMLAMENNVLNDYDTSSYESMLTLCDKYNRTIDAIRQLWKVSSCDSPISKRATPGLLKHIMQQTYAHAIDDPDKLNCYEPFSPEVYGETSYDLVAQMLEHVKINEDDVFIDLGSGVGNVVLQVAAATSCKLAYGIEKADVPAHYSEGMQKEYKRWMKWYGKEHSFFLLDHGDFLSDTMKEKIASSNIIFVNNFAFGPRVDHQLKERFANMKEGAKIVSSKAFCPLNFRITDRNLSDIGSIMDVVELSPLRGSVSWTGKPVSYFLHTIDRTLLEKYFQTLKDPKLREEYYKSCVRAKRPRRSNIDYLASRSLDLGKTSSDSDSAVYGPTTRRQWSEWIANRDGMKENYDEMMEDSEKMDPDSDVSSQASRRKRRRNKDSSETETPMPPPPKPAKQKTIKIPKKEEKKDSSLRGRGRPKKADNVMSRRARDELKKSAALGMDLLHQHTVSLSQSPPDKSNGMLNNLGMSFNLASMVTPVKEKSRPKSRERKPSHRQKKDLEASIQWLVDDYKMQLLQFLSYMKTPPYTDLVRKQLEEEKLYNEQLNLKRGLLEDQISMLSKEGVRLLNQQLDKLGIQAKSPSELVAKSREIVGKHRELQERYQSLTTNMQLLEADNRKLVETRNQEVVTQLLGHSGKWDNSDSASNAKAASLITEQIIQEFSNQQELKRQVQKLEFEVTTLEKIGETTKKPEKAAKKKRRNKGSEKSRKIKDIVGPPVSPPAIKEDTLKHERLSGSYSSSPVHSKSWLGEGTPGTHKSPRAFQGGPGEGEHSYMSPGKVALQRKLSNSMESSPMALRDDKGKEFASDVGQLMLNAHKQMQQTQKGYSGKVEPVHSSALHVVTSSVAGGLQEGPMMHTSMASLGSRDGVPTATSSAGVHHLLQSCMISPLEMKHSGLYRFMPAAQVSKVLNSSLDTSEPPLSPQNVTLYPPASGHPPDPRQDLTASSKVDTPTLSSLAMSHPTLGRNVTDADSGRSSDASSSKEELTKISSASEAANTPTSTSSKKTESNKAKKSRKRPVPTSAAEQNIPSKVAVTEKCNQPSQVGGAMTETQDIITMVTNVNQPLKISAIPSPEGAIAGQTGRESVPISQAENSGEKSNTNSDPETSNVRESPNTKKLQANISSKIDALAAFASSQLDRSKQIRRQSAGNSPGDIHGSWDTHNPSQMPAGSRYMPTLHESQAGVRPAAAGPHDLLSAQLSNAGLACATSIHGMTPAAPNPWQMAYMNKIQGSDEAGANSGKREQKEKKSEAKSANEPTMFVSGHYTPKGKKPIPVKLSPKPLEQDPSGDELVPPKTPGKDFEEENIFSSSSLKQGSTVSNSSSSSSTSTKTEVMTVVAKRNTVPPQEDTSYTDVQFHKKFSRKGNRWNCKPSSSLNVPGQEAQSKKHSAVGSSTQKKEGEGQKGKTQSPVPTVVLQRPPVHDPPKLAIKQQHSSHYHSKGSSSTTSSSAVSSQQGTKYSSSSNHGKHDPNLGPFIELRSAGLKQVPNPPPGGAPITTQQTLLTTSAGTQRFTGGTYYTSALASSGIHPQADLLDRSQNRGSGGSQSHSSLQSSTESYRSPFSTPPPPPSSRGTPSSSDSTHSDSHGSMRATPPSHGARSLPPTMSPLPSSVPLPGGYAMNGVMPQYAVNQQTGDLGMPTYLPNTGNYMPVTHSGHGPSYLMQYGTPR</sequence>
<feature type="compositionally biased region" description="Polar residues" evidence="13">
    <location>
        <begin position="987"/>
        <end position="1002"/>
    </location>
</feature>
<evidence type="ECO:0000256" key="8">
    <source>
        <dbReference type="ARBA" id="ARBA00023242"/>
    </source>
</evidence>
<feature type="compositionally biased region" description="Basic and acidic residues" evidence="13">
    <location>
        <begin position="768"/>
        <end position="778"/>
    </location>
</feature>
<name>A0A7M7PH57_STRPU</name>
<feature type="region of interest" description="Disordered" evidence="13">
    <location>
        <begin position="520"/>
        <end position="544"/>
    </location>
</feature>
<reference evidence="16" key="1">
    <citation type="submission" date="2015-02" db="EMBL/GenBank/DDBJ databases">
        <title>Genome sequencing for Strongylocentrotus purpuratus.</title>
        <authorList>
            <person name="Murali S."/>
            <person name="Liu Y."/>
            <person name="Vee V."/>
            <person name="English A."/>
            <person name="Wang M."/>
            <person name="Skinner E."/>
            <person name="Han Y."/>
            <person name="Muzny D.M."/>
            <person name="Worley K.C."/>
            <person name="Gibbs R.A."/>
        </authorList>
    </citation>
    <scope>NUCLEOTIDE SEQUENCE</scope>
</reference>
<dbReference type="Gene3D" id="1.10.260.60">
    <property type="match status" value="1"/>
</dbReference>
<evidence type="ECO:0000256" key="13">
    <source>
        <dbReference type="SAM" id="MobiDB-lite"/>
    </source>
</evidence>
<keyword evidence="8 11" id="KW-0539">Nucleus</keyword>
<dbReference type="InterPro" id="IPR025789">
    <property type="entry name" value="DOT1_dom"/>
</dbReference>
<comment type="function">
    <text evidence="11">Histone methyltransferase that specifically trimethylates histone H3 to form H3K79me3. This methylation is required for telomere silencing and for the pachytene checkpoint during the meiotic cell cycle by allowing the recruitment of RAD9 to double strand breaks. Nucleosomes are preferred as substrate compared to free histone.</text>
</comment>
<feature type="compositionally biased region" description="Polar residues" evidence="13">
    <location>
        <begin position="1082"/>
        <end position="1091"/>
    </location>
</feature>
<dbReference type="GO" id="GO:0031509">
    <property type="term" value="P:subtelomeric heterochromatin formation"/>
    <property type="evidence" value="ECO:0000318"/>
    <property type="project" value="GO_Central"/>
</dbReference>
<evidence type="ECO:0000256" key="9">
    <source>
        <dbReference type="ARBA" id="ARBA00029821"/>
    </source>
</evidence>
<keyword evidence="4 11" id="KW-0489">Methyltransferase</keyword>
<feature type="compositionally biased region" description="Polar residues" evidence="13">
    <location>
        <begin position="1032"/>
        <end position="1041"/>
    </location>
</feature>
<dbReference type="GO" id="GO:0140956">
    <property type="term" value="F:histone H3K79 trimethyltransferase activity"/>
    <property type="evidence" value="ECO:0007669"/>
    <property type="project" value="UniProtKB-EC"/>
</dbReference>
<comment type="similarity">
    <text evidence="11">Belongs to the class I-like SAM-binding methyltransferase superfamily. DOT1 family.</text>
</comment>
<dbReference type="GO" id="GO:0000077">
    <property type="term" value="P:DNA damage checkpoint signaling"/>
    <property type="evidence" value="ECO:0000318"/>
    <property type="project" value="GO_Central"/>
</dbReference>
<feature type="compositionally biased region" description="Polar residues" evidence="13">
    <location>
        <begin position="1351"/>
        <end position="1360"/>
    </location>
</feature>
<evidence type="ECO:0000256" key="10">
    <source>
        <dbReference type="ARBA" id="ARBA00047770"/>
    </source>
</evidence>
<feature type="compositionally biased region" description="Low complexity" evidence="13">
    <location>
        <begin position="1589"/>
        <end position="1606"/>
    </location>
</feature>
<evidence type="ECO:0000259" key="14">
    <source>
        <dbReference type="PROSITE" id="PS51569"/>
    </source>
</evidence>
<keyword evidence="5 11" id="KW-0808">Transferase</keyword>
<keyword evidence="16" id="KW-1185">Reference proteome</keyword>
<dbReference type="InterPro" id="IPR030445">
    <property type="entry name" value="H3-K79_meTrfase"/>
</dbReference>
<evidence type="ECO:0000256" key="6">
    <source>
        <dbReference type="ARBA" id="ARBA00022691"/>
    </source>
</evidence>
<accession>A0A7M7PH57</accession>
<feature type="domain" description="DOT1" evidence="14">
    <location>
        <begin position="14"/>
        <end position="327"/>
    </location>
</feature>
<dbReference type="FunFam" id="3.40.50.150:FF:000033">
    <property type="entry name" value="Histone-lysine N-methyltransferase, H3 lysine-79 specific"/>
    <property type="match status" value="1"/>
</dbReference>
<comment type="catalytic activity">
    <reaction evidence="10 11">
        <text>L-lysyl(79)-[histone H3] + 3 S-adenosyl-L-methionine = N(6),N(6),N(6)-trimethyl-L-lysyl(79)-[histone H3] + 3 S-adenosyl-L-homocysteine + 3 H(+)</text>
        <dbReference type="Rhea" id="RHEA:60328"/>
        <dbReference type="Rhea" id="RHEA-COMP:15549"/>
        <dbReference type="Rhea" id="RHEA-COMP:15552"/>
        <dbReference type="ChEBI" id="CHEBI:15378"/>
        <dbReference type="ChEBI" id="CHEBI:29969"/>
        <dbReference type="ChEBI" id="CHEBI:57856"/>
        <dbReference type="ChEBI" id="CHEBI:59789"/>
        <dbReference type="ChEBI" id="CHEBI:61961"/>
        <dbReference type="EC" id="2.1.1.360"/>
    </reaction>
</comment>
<feature type="region of interest" description="Disordered" evidence="13">
    <location>
        <begin position="1181"/>
        <end position="1217"/>
    </location>
</feature>
<dbReference type="PANTHER" id="PTHR21451">
    <property type="entry name" value="HISTONE H3 METHYLTRANSFERASE"/>
    <property type="match status" value="1"/>
</dbReference>
<dbReference type="InParanoid" id="A0A7M7PH57"/>
<evidence type="ECO:0000256" key="1">
    <source>
        <dbReference type="ARBA" id="ARBA00004123"/>
    </source>
</evidence>
<dbReference type="GO" id="GO:0000781">
    <property type="term" value="C:chromosome, telomeric region"/>
    <property type="evidence" value="ECO:0007669"/>
    <property type="project" value="GOC"/>
</dbReference>
<feature type="compositionally biased region" description="Low complexity" evidence="13">
    <location>
        <begin position="1615"/>
        <end position="1624"/>
    </location>
</feature>
<keyword evidence="6 11" id="KW-0949">S-adenosyl-L-methionine</keyword>
<dbReference type="GO" id="GO:0006281">
    <property type="term" value="P:DNA repair"/>
    <property type="evidence" value="ECO:0000318"/>
    <property type="project" value="GO_Central"/>
</dbReference>
<feature type="compositionally biased region" description="Basic and acidic residues" evidence="13">
    <location>
        <begin position="1285"/>
        <end position="1298"/>
    </location>
</feature>
<organism evidence="15 16">
    <name type="scientific">Strongylocentrotus purpuratus</name>
    <name type="common">Purple sea urchin</name>
    <dbReference type="NCBI Taxonomy" id="7668"/>
    <lineage>
        <taxon>Eukaryota</taxon>
        <taxon>Metazoa</taxon>
        <taxon>Echinodermata</taxon>
        <taxon>Eleutherozoa</taxon>
        <taxon>Echinozoa</taxon>
        <taxon>Echinoidea</taxon>
        <taxon>Euechinoidea</taxon>
        <taxon>Echinacea</taxon>
        <taxon>Camarodonta</taxon>
        <taxon>Echinidea</taxon>
        <taxon>Strongylocentrotidae</taxon>
        <taxon>Strongylocentrotus</taxon>
    </lineage>
</organism>
<dbReference type="Pfam" id="PF08123">
    <property type="entry name" value="DOT1"/>
    <property type="match status" value="1"/>
</dbReference>
<feature type="coiled-coil region" evidence="12">
    <location>
        <begin position="640"/>
        <end position="667"/>
    </location>
</feature>
<dbReference type="GO" id="GO:0005634">
    <property type="term" value="C:nucleus"/>
    <property type="evidence" value="ECO:0000318"/>
    <property type="project" value="GO_Central"/>
</dbReference>
<feature type="region of interest" description="Disordered" evidence="13">
    <location>
        <begin position="398"/>
        <end position="475"/>
    </location>
</feature>
<feature type="compositionally biased region" description="Low complexity" evidence="13">
    <location>
        <begin position="1361"/>
        <end position="1382"/>
    </location>
</feature>
<feature type="compositionally biased region" description="Basic and acidic residues" evidence="13">
    <location>
        <begin position="747"/>
        <end position="757"/>
    </location>
</feature>
<dbReference type="KEGG" id="spu:100891935"/>